<keyword evidence="2" id="KW-1185">Reference proteome</keyword>
<comment type="caution">
    <text evidence="1">The sequence shown here is derived from an EMBL/GenBank/DDBJ whole genome shotgun (WGS) entry which is preliminary data.</text>
</comment>
<evidence type="ECO:0000313" key="1">
    <source>
        <dbReference type="EMBL" id="MXQ88306.1"/>
    </source>
</evidence>
<protein>
    <submittedName>
        <fullName evidence="1">Uncharacterized protein</fullName>
    </submittedName>
</protein>
<name>A0A6B0RJW6_9CETA</name>
<evidence type="ECO:0000313" key="2">
    <source>
        <dbReference type="Proteomes" id="UP000322234"/>
    </source>
</evidence>
<proteinExistence type="predicted"/>
<gene>
    <name evidence="1" type="ORF">E5288_WYG021333</name>
</gene>
<organism evidence="1 2">
    <name type="scientific">Bos mutus</name>
    <name type="common">wild yak</name>
    <dbReference type="NCBI Taxonomy" id="72004"/>
    <lineage>
        <taxon>Eukaryota</taxon>
        <taxon>Metazoa</taxon>
        <taxon>Chordata</taxon>
        <taxon>Craniata</taxon>
        <taxon>Vertebrata</taxon>
        <taxon>Euteleostomi</taxon>
        <taxon>Mammalia</taxon>
        <taxon>Eutheria</taxon>
        <taxon>Laurasiatheria</taxon>
        <taxon>Artiodactyla</taxon>
        <taxon>Ruminantia</taxon>
        <taxon>Pecora</taxon>
        <taxon>Bovidae</taxon>
        <taxon>Bovinae</taxon>
        <taxon>Bos</taxon>
    </lineage>
</organism>
<dbReference type="InterPro" id="IPR018154">
    <property type="entry name" value="TLV/ENV_coat_polyprotein"/>
</dbReference>
<dbReference type="PANTHER" id="PTHR10424">
    <property type="entry name" value="VIRAL ENVELOPE PROTEIN"/>
    <property type="match status" value="1"/>
</dbReference>
<reference evidence="1" key="1">
    <citation type="submission" date="2019-10" db="EMBL/GenBank/DDBJ databases">
        <title>The sequence and de novo assembly of the wild yak genome.</title>
        <authorList>
            <person name="Liu Y."/>
        </authorList>
    </citation>
    <scope>NUCLEOTIDE SEQUENCE [LARGE SCALE GENOMIC DNA]</scope>
    <source>
        <strain evidence="1">WY2019</strain>
    </source>
</reference>
<dbReference type="EMBL" id="VBQZ03000045">
    <property type="protein sequence ID" value="MXQ88306.1"/>
    <property type="molecule type" value="Genomic_DNA"/>
</dbReference>
<dbReference type="Proteomes" id="UP000322234">
    <property type="component" value="Unassembled WGS sequence"/>
</dbReference>
<sequence>MRRRGRPSARSRRRCSGVARNRRREERCVRRLGHWQRRMGVGVEEVRVNGQGWGALPSSAARRQPRMYLGPGPRRALSRFIVRRGWGQNNEERGTWRENSVVNFSGILASGNNLSSCWTCHPHPQEGIPQLQIVPVDEDVNLTLTSEPVRNTLLLIVDLEDHEEMGCVELTDPWNQTGLWIKRPFLCTGQGKPCCPCQTDACLIDAGSSLSIYPMSFSTLSSSCTPNQTHWCVDSSLLSPGTQPNTSCTHWRGTAAPAWRLTYQTPSAFSDEEEIEENSELDGGLLEGGPLSPRCSNAPRWGALLCRWFNSTSPRQACTPAGYLFLCGPPQNKLPFEGSPNSSFSWPLRAMAYPCLDNVHFRGECTLGRLGAKGQSTTAYNNATSQNRHNWALRLVLAGIWAAIGLAAP</sequence>
<dbReference type="PANTHER" id="PTHR10424:SF74">
    <property type="entry name" value="ENDOGENOUS RETROVIRUS GROUP V MEMBER 2 ENV POLYPROTEIN"/>
    <property type="match status" value="1"/>
</dbReference>
<accession>A0A6B0RJW6</accession>
<dbReference type="AlphaFoldDB" id="A0A6B0RJW6"/>